<evidence type="ECO:0000256" key="2">
    <source>
        <dbReference type="ARBA" id="ARBA00022840"/>
    </source>
</evidence>
<keyword evidence="2 4" id="KW-0067">ATP-binding</keyword>
<dbReference type="GO" id="GO:0016887">
    <property type="term" value="F:ATP hydrolysis activity"/>
    <property type="evidence" value="ECO:0007669"/>
    <property type="project" value="InterPro"/>
</dbReference>
<reference evidence="4 5" key="1">
    <citation type="submission" date="2019-07" db="EMBL/GenBank/DDBJ databases">
        <authorList>
            <person name="Park Y.J."/>
            <person name="Jeong S.E."/>
            <person name="Jung H.S."/>
        </authorList>
    </citation>
    <scope>NUCLEOTIDE SEQUENCE [LARGE SCALE GENOMIC DNA]</scope>
    <source>
        <strain evidence="5">P16(2019)</strain>
    </source>
</reference>
<feature type="domain" description="ABC transporter" evidence="3">
    <location>
        <begin position="4"/>
        <end position="234"/>
    </location>
</feature>
<dbReference type="Gene3D" id="3.40.50.300">
    <property type="entry name" value="P-loop containing nucleotide triphosphate hydrolases"/>
    <property type="match status" value="1"/>
</dbReference>
<dbReference type="InterPro" id="IPR003593">
    <property type="entry name" value="AAA+_ATPase"/>
</dbReference>
<keyword evidence="5" id="KW-1185">Reference proteome</keyword>
<comment type="caution">
    <text evidence="4">The sequence shown here is derived from an EMBL/GenBank/DDBJ whole genome shotgun (WGS) entry which is preliminary data.</text>
</comment>
<evidence type="ECO:0000313" key="5">
    <source>
        <dbReference type="Proteomes" id="UP000318521"/>
    </source>
</evidence>
<dbReference type="SMART" id="SM00382">
    <property type="entry name" value="AAA"/>
    <property type="match status" value="1"/>
</dbReference>
<organism evidence="4 5">
    <name type="scientific">Alkalicoccobacillus porphyridii</name>
    <dbReference type="NCBI Taxonomy" id="2597270"/>
    <lineage>
        <taxon>Bacteria</taxon>
        <taxon>Bacillati</taxon>
        <taxon>Bacillota</taxon>
        <taxon>Bacilli</taxon>
        <taxon>Bacillales</taxon>
        <taxon>Bacillaceae</taxon>
        <taxon>Alkalicoccobacillus</taxon>
    </lineage>
</organism>
<protein>
    <submittedName>
        <fullName evidence="4">ABC transporter ATP-binding protein</fullName>
    </submittedName>
</protein>
<dbReference type="InterPro" id="IPR027417">
    <property type="entry name" value="P-loop_NTPase"/>
</dbReference>
<dbReference type="EMBL" id="VLXZ01000012">
    <property type="protein sequence ID" value="TSB45327.1"/>
    <property type="molecule type" value="Genomic_DNA"/>
</dbReference>
<dbReference type="InterPro" id="IPR017871">
    <property type="entry name" value="ABC_transporter-like_CS"/>
</dbReference>
<dbReference type="SUPFAM" id="SSF52540">
    <property type="entry name" value="P-loop containing nucleoside triphosphate hydrolases"/>
    <property type="match status" value="1"/>
</dbReference>
<name>A0A553ZV44_9BACI</name>
<sequence>MLIVESKGLIKRYGNERVLDHAELTIKEGEIVGLLGPNGAGKTTLIHALCGLVTIDAGTIHLFGKELTGNLTNIKERIGLVTQELTIFEELTAKENLTFFGGLYGLRGETLQQRIEDALDFVGLQSQAKKQPKTFSGGMKRRLNIACSLIHQPKLLIMDEPTVGIDPQSRNHILEAVRKLQKQGTTILYSTHYMEELQAIASRVVIMDQGHIITEGTIKDLIATIQHEEKINLEVAAASGDLLSKLQQLEGVKQVISEGNNLQIISRLGAGNLDRTLTLAKEAGGVLSISAEKPTLEDVFLTLTGKHLRDGEEYHE</sequence>
<dbReference type="GO" id="GO:0005524">
    <property type="term" value="F:ATP binding"/>
    <property type="evidence" value="ECO:0007669"/>
    <property type="project" value="UniProtKB-KW"/>
</dbReference>
<dbReference type="Pfam" id="PF00005">
    <property type="entry name" value="ABC_tran"/>
    <property type="match status" value="1"/>
</dbReference>
<accession>A0A553ZV44</accession>
<dbReference type="PANTHER" id="PTHR43582">
    <property type="entry name" value="LINEARMYCIN RESISTANCE ATP-BINDING PROTEIN LNRL"/>
    <property type="match status" value="1"/>
</dbReference>
<dbReference type="Proteomes" id="UP000318521">
    <property type="component" value="Unassembled WGS sequence"/>
</dbReference>
<dbReference type="OrthoDB" id="9804819at2"/>
<dbReference type="InterPro" id="IPR003439">
    <property type="entry name" value="ABC_transporter-like_ATP-bd"/>
</dbReference>
<dbReference type="RefSeq" id="WP_143849989.1">
    <property type="nucleotide sequence ID" value="NZ_VLXZ01000012.1"/>
</dbReference>
<evidence type="ECO:0000259" key="3">
    <source>
        <dbReference type="PROSITE" id="PS50893"/>
    </source>
</evidence>
<dbReference type="PROSITE" id="PS50893">
    <property type="entry name" value="ABC_TRANSPORTER_2"/>
    <property type="match status" value="1"/>
</dbReference>
<gene>
    <name evidence="4" type="ORF">FN960_16640</name>
</gene>
<keyword evidence="1" id="KW-0547">Nucleotide-binding</keyword>
<evidence type="ECO:0000313" key="4">
    <source>
        <dbReference type="EMBL" id="TSB45327.1"/>
    </source>
</evidence>
<dbReference type="PROSITE" id="PS00211">
    <property type="entry name" value="ABC_TRANSPORTER_1"/>
    <property type="match status" value="1"/>
</dbReference>
<evidence type="ECO:0000256" key="1">
    <source>
        <dbReference type="ARBA" id="ARBA00022741"/>
    </source>
</evidence>
<dbReference type="AlphaFoldDB" id="A0A553ZV44"/>
<proteinExistence type="predicted"/>
<dbReference type="PANTHER" id="PTHR43582:SF2">
    <property type="entry name" value="LINEARMYCIN RESISTANCE ATP-BINDING PROTEIN LNRL"/>
    <property type="match status" value="1"/>
</dbReference>